<gene>
    <name evidence="5" type="ORF">HaLaN_21070</name>
</gene>
<evidence type="ECO:0000256" key="2">
    <source>
        <dbReference type="ARBA" id="ARBA00010271"/>
    </source>
</evidence>
<dbReference type="InterPro" id="IPR004263">
    <property type="entry name" value="Exostosin"/>
</dbReference>
<feature type="domain" description="Exostosin GT47" evidence="4">
    <location>
        <begin position="119"/>
        <end position="248"/>
    </location>
</feature>
<accession>A0A699ZXL2</accession>
<dbReference type="PANTHER" id="PTHR11062">
    <property type="entry name" value="EXOSTOSIN HEPARAN SULFATE GLYCOSYLTRANSFERASE -RELATED"/>
    <property type="match status" value="1"/>
</dbReference>
<evidence type="ECO:0000259" key="4">
    <source>
        <dbReference type="Pfam" id="PF03016"/>
    </source>
</evidence>
<dbReference type="GO" id="GO:0016757">
    <property type="term" value="F:glycosyltransferase activity"/>
    <property type="evidence" value="ECO:0007669"/>
    <property type="project" value="InterPro"/>
</dbReference>
<name>A0A699ZXL2_HAELA</name>
<comment type="subcellular location">
    <subcellularLocation>
        <location evidence="1">Golgi apparatus membrane</location>
        <topology evidence="1">Single-pass type II membrane protein</topology>
    </subcellularLocation>
</comment>
<evidence type="ECO:0000313" key="6">
    <source>
        <dbReference type="Proteomes" id="UP000485058"/>
    </source>
</evidence>
<evidence type="ECO:0000256" key="1">
    <source>
        <dbReference type="ARBA" id="ARBA00004323"/>
    </source>
</evidence>
<proteinExistence type="inferred from homology"/>
<dbReference type="Pfam" id="PF03016">
    <property type="entry name" value="Exostosin_GT47"/>
    <property type="match status" value="1"/>
</dbReference>
<dbReference type="GO" id="GO:0000139">
    <property type="term" value="C:Golgi membrane"/>
    <property type="evidence" value="ECO:0007669"/>
    <property type="project" value="UniProtKB-SubCell"/>
</dbReference>
<keyword evidence="6" id="KW-1185">Reference proteome</keyword>
<evidence type="ECO:0000313" key="5">
    <source>
        <dbReference type="EMBL" id="GFH23456.1"/>
    </source>
</evidence>
<reference evidence="5 6" key="1">
    <citation type="submission" date="2020-02" db="EMBL/GenBank/DDBJ databases">
        <title>Draft genome sequence of Haematococcus lacustris strain NIES-144.</title>
        <authorList>
            <person name="Morimoto D."/>
            <person name="Nakagawa S."/>
            <person name="Yoshida T."/>
            <person name="Sawayama S."/>
        </authorList>
    </citation>
    <scope>NUCLEOTIDE SEQUENCE [LARGE SCALE GENOMIC DNA]</scope>
    <source>
        <strain evidence="5 6">NIES-144</strain>
    </source>
</reference>
<protein>
    <recommendedName>
        <fullName evidence="4">Exostosin GT47 domain-containing protein</fullName>
    </recommendedName>
</protein>
<evidence type="ECO:0000256" key="3">
    <source>
        <dbReference type="ARBA" id="ARBA00023034"/>
    </source>
</evidence>
<comment type="similarity">
    <text evidence="2">Belongs to the glycosyltransferase 47 family.</text>
</comment>
<dbReference type="Gene3D" id="2.10.25.10">
    <property type="entry name" value="Laminin"/>
    <property type="match status" value="1"/>
</dbReference>
<dbReference type="Proteomes" id="UP000485058">
    <property type="component" value="Unassembled WGS sequence"/>
</dbReference>
<organism evidence="5 6">
    <name type="scientific">Haematococcus lacustris</name>
    <name type="common">Green alga</name>
    <name type="synonym">Haematococcus pluvialis</name>
    <dbReference type="NCBI Taxonomy" id="44745"/>
    <lineage>
        <taxon>Eukaryota</taxon>
        <taxon>Viridiplantae</taxon>
        <taxon>Chlorophyta</taxon>
        <taxon>core chlorophytes</taxon>
        <taxon>Chlorophyceae</taxon>
        <taxon>CS clade</taxon>
        <taxon>Chlamydomonadales</taxon>
        <taxon>Haematococcaceae</taxon>
        <taxon>Haematococcus</taxon>
    </lineage>
</organism>
<sequence>MGEAPPPLPRTEKTLLASLCCGCALGSTSGRWCEQTILSYCPNQCNLRGTCIEGWCKCDKDWTFDPEEADFFFAPVYLTCYLWPVHGWTDGPCYMPTSIYQNASFLLHWGRMDPEHTSGKDLVIPAFKHYHHFHTSNLLGVPPVNRDILLSFKLAQEDGWRKKYNIVIGSRDNYPADYSMMLSRSVFCLVVPGDGYATRAEDAILHGCLPLVIMDNVHAVYETILDWSKFSIRVPQARMAELPQILQAVNQTTILQMQRELAKVQHRFAYTTGPLQRHGLRLRYRDTQHIRDSELPHLPKGHPFVPLSRFPLRNDAFHTIMQWLYGRIKETR</sequence>
<comment type="caution">
    <text evidence="5">The sequence shown here is derived from an EMBL/GenBank/DDBJ whole genome shotgun (WGS) entry which is preliminary data.</text>
</comment>
<dbReference type="AlphaFoldDB" id="A0A699ZXL2"/>
<dbReference type="PANTHER" id="PTHR11062:SF268">
    <property type="entry name" value="FAMILY PROTEIN, PUTATIVE, EXPRESSED-RELATED"/>
    <property type="match status" value="1"/>
</dbReference>
<keyword evidence="3" id="KW-0333">Golgi apparatus</keyword>
<dbReference type="EMBL" id="BLLF01002277">
    <property type="protein sequence ID" value="GFH23456.1"/>
    <property type="molecule type" value="Genomic_DNA"/>
</dbReference>
<dbReference type="InterPro" id="IPR040911">
    <property type="entry name" value="Exostosin_GT47"/>
</dbReference>